<dbReference type="InterPro" id="IPR014509">
    <property type="entry name" value="YjdF-like"/>
</dbReference>
<dbReference type="EMBL" id="BMQD01000025">
    <property type="protein sequence ID" value="GGK91901.1"/>
    <property type="molecule type" value="Genomic_DNA"/>
</dbReference>
<proteinExistence type="predicted"/>
<dbReference type="Proteomes" id="UP000627984">
    <property type="component" value="Unassembled WGS sequence"/>
</dbReference>
<dbReference type="AlphaFoldDB" id="A0AA37BMJ2"/>
<keyword evidence="1" id="KW-1133">Transmembrane helix</keyword>
<keyword evidence="1" id="KW-0472">Membrane</keyword>
<accession>A0AA37BMJ2</accession>
<protein>
    <submittedName>
        <fullName evidence="2">Uncharacterized protein</fullName>
    </submittedName>
</protein>
<sequence>MTNTAARPVSRLWGIAADLARVATGVAALAAAISQQIEGTVRFALLFALLLVPRAARIAAPFDAAFGWTLLLATVATPAGWYTSLSWIDWVIHCVTTGAVAAMAILVLIVTGIMRDPSGLRSLRRRMALVLATVAAGLAVGVVWEFYEWIATSVFGVPMVVGYDDTVADLAMDGLGSLLAGIALTVWKTRGHAAEHDPAARPRSR</sequence>
<evidence type="ECO:0000256" key="1">
    <source>
        <dbReference type="SAM" id="Phobius"/>
    </source>
</evidence>
<dbReference type="RefSeq" id="WP_191897693.1">
    <property type="nucleotide sequence ID" value="NZ_BMQD01000025.1"/>
</dbReference>
<evidence type="ECO:0000313" key="3">
    <source>
        <dbReference type="Proteomes" id="UP000627984"/>
    </source>
</evidence>
<feature type="transmembrane region" description="Helical" evidence="1">
    <location>
        <begin position="126"/>
        <end position="147"/>
    </location>
</feature>
<feature type="transmembrane region" description="Helical" evidence="1">
    <location>
        <begin position="12"/>
        <end position="33"/>
    </location>
</feature>
<feature type="transmembrane region" description="Helical" evidence="1">
    <location>
        <begin position="39"/>
        <end position="56"/>
    </location>
</feature>
<reference evidence="2" key="1">
    <citation type="journal article" date="2014" name="Int. J. Syst. Evol. Microbiol.">
        <title>Complete genome sequence of Corynebacterium casei LMG S-19264T (=DSM 44701T), isolated from a smear-ripened cheese.</title>
        <authorList>
            <consortium name="US DOE Joint Genome Institute (JGI-PGF)"/>
            <person name="Walter F."/>
            <person name="Albersmeier A."/>
            <person name="Kalinowski J."/>
            <person name="Ruckert C."/>
        </authorList>
    </citation>
    <scope>NUCLEOTIDE SEQUENCE</scope>
    <source>
        <strain evidence="2">JCM 3093</strain>
    </source>
</reference>
<name>A0AA37BMJ2_9ACTN</name>
<dbReference type="Pfam" id="PF09997">
    <property type="entry name" value="DUF2238"/>
    <property type="match status" value="1"/>
</dbReference>
<organism evidence="2 3">
    <name type="scientific">Planomonospora parontospora</name>
    <dbReference type="NCBI Taxonomy" id="58119"/>
    <lineage>
        <taxon>Bacteria</taxon>
        <taxon>Bacillati</taxon>
        <taxon>Actinomycetota</taxon>
        <taxon>Actinomycetes</taxon>
        <taxon>Streptosporangiales</taxon>
        <taxon>Streptosporangiaceae</taxon>
        <taxon>Planomonospora</taxon>
    </lineage>
</organism>
<evidence type="ECO:0000313" key="2">
    <source>
        <dbReference type="EMBL" id="GGK91901.1"/>
    </source>
</evidence>
<feature type="transmembrane region" description="Helical" evidence="1">
    <location>
        <begin position="90"/>
        <end position="114"/>
    </location>
</feature>
<reference evidence="2" key="2">
    <citation type="submission" date="2022-09" db="EMBL/GenBank/DDBJ databases">
        <authorList>
            <person name="Sun Q."/>
            <person name="Ohkuma M."/>
        </authorList>
    </citation>
    <scope>NUCLEOTIDE SEQUENCE</scope>
    <source>
        <strain evidence="2">JCM 3093</strain>
    </source>
</reference>
<gene>
    <name evidence="2" type="ORF">GCM10010126_59090</name>
</gene>
<keyword evidence="1" id="KW-0812">Transmembrane</keyword>
<feature type="transmembrane region" description="Helical" evidence="1">
    <location>
        <begin position="167"/>
        <end position="187"/>
    </location>
</feature>
<feature type="transmembrane region" description="Helical" evidence="1">
    <location>
        <begin position="65"/>
        <end position="84"/>
    </location>
</feature>
<comment type="caution">
    <text evidence="2">The sequence shown here is derived from an EMBL/GenBank/DDBJ whole genome shotgun (WGS) entry which is preliminary data.</text>
</comment>